<keyword evidence="2" id="KW-0732">Signal</keyword>
<evidence type="ECO:0000313" key="3">
    <source>
        <dbReference type="EMBL" id="BDS06126.1"/>
    </source>
</evidence>
<name>A0AAT9FJ73_9BACT</name>
<dbReference type="EMBL" id="AP026866">
    <property type="protein sequence ID" value="BDS06126.1"/>
    <property type="molecule type" value="Genomic_DNA"/>
</dbReference>
<proteinExistence type="predicted"/>
<feature type="region of interest" description="Disordered" evidence="1">
    <location>
        <begin position="27"/>
        <end position="63"/>
    </location>
</feature>
<dbReference type="PANTHER" id="PTHR30189">
    <property type="entry name" value="LPS-ASSEMBLY PROTEIN"/>
    <property type="match status" value="1"/>
</dbReference>
<dbReference type="KEGG" id="osu:NT6N_11660"/>
<dbReference type="Gene3D" id="2.60.450.10">
    <property type="entry name" value="Lipopolysaccharide (LPS) transport protein A like domain"/>
    <property type="match status" value="1"/>
</dbReference>
<dbReference type="AlphaFoldDB" id="A0AAT9FJ73"/>
<evidence type="ECO:0000256" key="2">
    <source>
        <dbReference type="SAM" id="SignalP"/>
    </source>
</evidence>
<feature type="signal peptide" evidence="2">
    <location>
        <begin position="1"/>
        <end position="25"/>
    </location>
</feature>
<reference evidence="3" key="1">
    <citation type="submission" date="2024-07" db="EMBL/GenBank/DDBJ databases">
        <title>Complete genome sequence of Verrucomicrobiaceae bacterium NT6N.</title>
        <authorList>
            <person name="Huang C."/>
            <person name="Takami H."/>
            <person name="Hamasaki K."/>
        </authorList>
    </citation>
    <scope>NUCLEOTIDE SEQUENCE</scope>
    <source>
        <strain evidence="3">NT6N</strain>
    </source>
</reference>
<dbReference type="GO" id="GO:0009279">
    <property type="term" value="C:cell outer membrane"/>
    <property type="evidence" value="ECO:0007669"/>
    <property type="project" value="TreeGrafter"/>
</dbReference>
<dbReference type="PANTHER" id="PTHR30189:SF1">
    <property type="entry name" value="LPS-ASSEMBLY PROTEIN LPTD"/>
    <property type="match status" value="1"/>
</dbReference>
<evidence type="ECO:0008006" key="4">
    <source>
        <dbReference type="Google" id="ProtNLM"/>
    </source>
</evidence>
<gene>
    <name evidence="3" type="ORF">NT6N_11660</name>
</gene>
<protein>
    <recommendedName>
        <fullName evidence="4">LPS-assembly protein LptD</fullName>
    </recommendedName>
</protein>
<sequence>MRRSGSSIFLPLCLLCLSHTTELSAQDLPEKQKQPDAADAGDLLGPGVNPAEPDFDGGFGGNFGSMPEMPDSIKLTSDGKLEFDPEKGTYLFQGKVVVESDNGLVLKANHVLVDAKAEKATLKGDVAILQPVAKNPDGSVAPGIHLFADRVILDAKKKIVNLYGNVSIYQGPTLHRGDHAVYNYGTRVLETKGLASRLGPILLESDSFQLEDHDGRKAYVGENAGITTHDVEKPNFWMRSDRTTIYPGEKVVFNNLRLYAGETPIFWLPYLSQPLDAELGYHFLPGAKSNWGLYLLNTYGIMLGGEVDEDTGERDGAWLLSRWHLDLRSRRGIGTGLDLFDTRLKDNDNLGWVKMYYLNDWDPSLERSSEPRGFVNEDRWKFELKHRIDLQENDDSRTYLDFDITALSDRFFLEDFEPGTFKIDPNPDNEIGVYHRNSKILAGLYTRLRLNQFYQTDTRLPEIFLDQIKSPIGESPILHEGQTSLGIYREHLADFFENNLQAEADSLLPGDPRLDEINRLLDDRGYARFHTFHEFSAPLNHGGDIAIVPRVGFGHTRYWNIDGNDSPFSRTHFSAGVDLSMKFSKAYPDFVKPEWGIDGLLHVFQPYANFSQLSTNELDGSFGRIETLTPSTRPRPLEVGRFTAVDDLSDWSIIRLGMRNRLLTKRDGDTHEWLSMNTYMDVFMNDPELNRDFSNLYNDIIWQPLPWMRLNLETQFPIAGGGSGFREVSTRATFLPTDSLELSVGYRQLNNHPILQDSDRVDIRAYARLSEAWGIGFYQRWELDDSTLEVQQLTLHHDFDSWTASVGLLMRDNRNDNTEYGLMLNFTLKDFPRVRLPLSVDNE</sequence>
<feature type="chain" id="PRO_5043602532" description="LPS-assembly protein LptD" evidence="2">
    <location>
        <begin position="26"/>
        <end position="843"/>
    </location>
</feature>
<accession>A0AAT9FJ73</accession>
<evidence type="ECO:0000256" key="1">
    <source>
        <dbReference type="SAM" id="MobiDB-lite"/>
    </source>
</evidence>
<dbReference type="GO" id="GO:1990351">
    <property type="term" value="C:transporter complex"/>
    <property type="evidence" value="ECO:0007669"/>
    <property type="project" value="TreeGrafter"/>
</dbReference>
<dbReference type="InterPro" id="IPR050218">
    <property type="entry name" value="LptD"/>
</dbReference>
<organism evidence="3">
    <name type="scientific">Oceaniferula spumae</name>
    <dbReference type="NCBI Taxonomy" id="2979115"/>
    <lineage>
        <taxon>Bacteria</taxon>
        <taxon>Pseudomonadati</taxon>
        <taxon>Verrucomicrobiota</taxon>
        <taxon>Verrucomicrobiia</taxon>
        <taxon>Verrucomicrobiales</taxon>
        <taxon>Verrucomicrobiaceae</taxon>
        <taxon>Oceaniferula</taxon>
    </lineage>
</organism>